<dbReference type="EMBL" id="JPVP01000051">
    <property type="protein sequence ID" value="KGR86505.1"/>
    <property type="molecule type" value="Genomic_DNA"/>
</dbReference>
<dbReference type="PANTHER" id="PTHR43245">
    <property type="entry name" value="BIFUNCTIONAL POLYMYXIN RESISTANCE PROTEIN ARNA"/>
    <property type="match status" value="1"/>
</dbReference>
<dbReference type="SUPFAM" id="SSF51735">
    <property type="entry name" value="NAD(P)-binding Rossmann-fold domains"/>
    <property type="match status" value="1"/>
</dbReference>
<dbReference type="AlphaFoldDB" id="A0A0A3ISP5"/>
<comment type="caution">
    <text evidence="3">The sequence shown here is derived from an EMBL/GenBank/DDBJ whole genome shotgun (WGS) entry which is preliminary data.</text>
</comment>
<name>A0A0A3ISP5_9BACI</name>
<dbReference type="InterPro" id="IPR036291">
    <property type="entry name" value="NAD(P)-bd_dom_sf"/>
</dbReference>
<dbReference type="STRING" id="1220589.CD32_06335"/>
<keyword evidence="4" id="KW-1185">Reference proteome</keyword>
<protein>
    <submittedName>
        <fullName evidence="3">Capsular biosynthesis protein</fullName>
    </submittedName>
</protein>
<accession>A0A0A3ISP5</accession>
<dbReference type="CDD" id="cd07007">
    <property type="entry name" value="cupin_CapF-like_C"/>
    <property type="match status" value="1"/>
</dbReference>
<evidence type="ECO:0000259" key="2">
    <source>
        <dbReference type="Pfam" id="PF14667"/>
    </source>
</evidence>
<dbReference type="PANTHER" id="PTHR43245:SF55">
    <property type="entry name" value="NAD(P)-BINDING DOMAIN-CONTAINING PROTEIN"/>
    <property type="match status" value="1"/>
</dbReference>
<dbReference type="OrthoDB" id="9801056at2"/>
<dbReference type="Proteomes" id="UP000030437">
    <property type="component" value="Unassembled WGS sequence"/>
</dbReference>
<dbReference type="Pfam" id="PF01370">
    <property type="entry name" value="Epimerase"/>
    <property type="match status" value="1"/>
</dbReference>
<reference evidence="3 4" key="1">
    <citation type="submission" date="2014-02" db="EMBL/GenBank/DDBJ databases">
        <title>Draft genome sequence of Lysinibacillus odysseyi NBRC 100172.</title>
        <authorList>
            <person name="Zhang F."/>
            <person name="Wang G."/>
            <person name="Zhang L."/>
        </authorList>
    </citation>
    <scope>NUCLEOTIDE SEQUENCE [LARGE SCALE GENOMIC DNA]</scope>
    <source>
        <strain evidence="3 4">NBRC 100172</strain>
    </source>
</reference>
<sequence>MKILITGAGGFIGKNLIAELKNRGFHDILSYTKDEDPALLETYAKECNFVFHLAGVNRPMHEGEFMEGNYKFTERLLALLTEFGNKAPIVAASSIQAGQDNPYGKSKRAMEDALFLHKSNTGAEVYVYRLPNVFGKWSKPDYNSVVATYCYYIARNRPIYIDDAKKELTLCYIDDVIEEFLRALKGEPSRQSPYCAVPLTYPISLGGLADLIENFKANRETLHIADMEDGLTKKLYSTYVSFLPENQFAYNLKMNLDHRGSFTEFIKTSDRGQVSVNISKPGITKGNHWHHSKNEKFLVVGGEGIIRFRKLGSEEIIEYYVSGEKMQVVDIPTGYTHSIVNIGHTDLITIIWADECFDPEKPDTYYLEV</sequence>
<dbReference type="Gene3D" id="3.40.50.720">
    <property type="entry name" value="NAD(P)-binding Rossmann-like Domain"/>
    <property type="match status" value="1"/>
</dbReference>
<feature type="domain" description="Capsular polysaccharide assembling protein CapF C-terminal" evidence="2">
    <location>
        <begin position="256"/>
        <end position="365"/>
    </location>
</feature>
<dbReference type="RefSeq" id="WP_036152464.1">
    <property type="nucleotide sequence ID" value="NZ_AVCX01000014.1"/>
</dbReference>
<dbReference type="InterPro" id="IPR029303">
    <property type="entry name" value="CapF_C"/>
</dbReference>
<evidence type="ECO:0000313" key="3">
    <source>
        <dbReference type="EMBL" id="KGR86505.1"/>
    </source>
</evidence>
<feature type="domain" description="NAD-dependent epimerase/dehydratase" evidence="1">
    <location>
        <begin position="3"/>
        <end position="185"/>
    </location>
</feature>
<dbReference type="InterPro" id="IPR001509">
    <property type="entry name" value="Epimerase_deHydtase"/>
</dbReference>
<dbReference type="Pfam" id="PF14667">
    <property type="entry name" value="Polysacc_synt_C"/>
    <property type="match status" value="1"/>
</dbReference>
<dbReference type="InterPro" id="IPR050177">
    <property type="entry name" value="Lipid_A_modif_metabolic_enz"/>
</dbReference>
<dbReference type="Gene3D" id="2.60.120.10">
    <property type="entry name" value="Jelly Rolls"/>
    <property type="match status" value="1"/>
</dbReference>
<proteinExistence type="predicted"/>
<organism evidence="3 4">
    <name type="scientific">Lysinibacillus odysseyi 34hs-1 = NBRC 100172</name>
    <dbReference type="NCBI Taxonomy" id="1220589"/>
    <lineage>
        <taxon>Bacteria</taxon>
        <taxon>Bacillati</taxon>
        <taxon>Bacillota</taxon>
        <taxon>Bacilli</taxon>
        <taxon>Bacillales</taxon>
        <taxon>Bacillaceae</taxon>
        <taxon>Lysinibacillus</taxon>
    </lineage>
</organism>
<evidence type="ECO:0000313" key="4">
    <source>
        <dbReference type="Proteomes" id="UP000030437"/>
    </source>
</evidence>
<dbReference type="InterPro" id="IPR014710">
    <property type="entry name" value="RmlC-like_jellyroll"/>
</dbReference>
<dbReference type="eggNOG" id="COG0451">
    <property type="taxonomic scope" value="Bacteria"/>
</dbReference>
<dbReference type="InterPro" id="IPR011051">
    <property type="entry name" value="RmlC_Cupin_sf"/>
</dbReference>
<dbReference type="SUPFAM" id="SSF51182">
    <property type="entry name" value="RmlC-like cupins"/>
    <property type="match status" value="1"/>
</dbReference>
<gene>
    <name evidence="3" type="ORF">CD32_06335</name>
</gene>
<evidence type="ECO:0000259" key="1">
    <source>
        <dbReference type="Pfam" id="PF01370"/>
    </source>
</evidence>